<evidence type="ECO:0000256" key="1">
    <source>
        <dbReference type="ARBA" id="ARBA00023015"/>
    </source>
</evidence>
<reference evidence="6 7" key="1">
    <citation type="submission" date="2019-02" db="EMBL/GenBank/DDBJ databases">
        <title>Deep-cultivation of Planctomycetes and their phenomic and genomic characterization uncovers novel biology.</title>
        <authorList>
            <person name="Wiegand S."/>
            <person name="Jogler M."/>
            <person name="Boedeker C."/>
            <person name="Pinto D."/>
            <person name="Vollmers J."/>
            <person name="Rivas-Marin E."/>
            <person name="Kohn T."/>
            <person name="Peeters S.H."/>
            <person name="Heuer A."/>
            <person name="Rast P."/>
            <person name="Oberbeckmann S."/>
            <person name="Bunk B."/>
            <person name="Jeske O."/>
            <person name="Meyerdierks A."/>
            <person name="Storesund J.E."/>
            <person name="Kallscheuer N."/>
            <person name="Luecker S."/>
            <person name="Lage O.M."/>
            <person name="Pohl T."/>
            <person name="Merkel B.J."/>
            <person name="Hornburger P."/>
            <person name="Mueller R.-W."/>
            <person name="Bruemmer F."/>
            <person name="Labrenz M."/>
            <person name="Spormann A.M."/>
            <person name="Op Den Camp H."/>
            <person name="Overmann J."/>
            <person name="Amann R."/>
            <person name="Jetten M.S.M."/>
            <person name="Mascher T."/>
            <person name="Medema M.H."/>
            <person name="Devos D.P."/>
            <person name="Kaster A.-K."/>
            <person name="Ovreas L."/>
            <person name="Rohde M."/>
            <person name="Galperin M.Y."/>
            <person name="Jogler C."/>
        </authorList>
    </citation>
    <scope>NUCLEOTIDE SEQUENCE [LARGE SCALE GENOMIC DNA]</scope>
    <source>
        <strain evidence="6 7">Mal64</strain>
    </source>
</reference>
<dbReference type="InterPro" id="IPR036271">
    <property type="entry name" value="Tet_transcr_reg_TetR-rel_C_sf"/>
</dbReference>
<dbReference type="Gene3D" id="1.10.357.10">
    <property type="entry name" value="Tetracycline Repressor, domain 2"/>
    <property type="match status" value="1"/>
</dbReference>
<keyword evidence="1" id="KW-0805">Transcription regulation</keyword>
<dbReference type="SUPFAM" id="SSF46689">
    <property type="entry name" value="Homeodomain-like"/>
    <property type="match status" value="1"/>
</dbReference>
<keyword evidence="7" id="KW-1185">Reference proteome</keyword>
<feature type="DNA-binding region" description="H-T-H motif" evidence="4">
    <location>
        <begin position="16"/>
        <end position="35"/>
    </location>
</feature>
<accession>A0A5C5ZKQ8</accession>
<dbReference type="AlphaFoldDB" id="A0A5C5ZKQ8"/>
<dbReference type="InterPro" id="IPR009057">
    <property type="entry name" value="Homeodomain-like_sf"/>
</dbReference>
<dbReference type="Proteomes" id="UP000315440">
    <property type="component" value="Unassembled WGS sequence"/>
</dbReference>
<evidence type="ECO:0000256" key="3">
    <source>
        <dbReference type="ARBA" id="ARBA00023163"/>
    </source>
</evidence>
<evidence type="ECO:0000259" key="5">
    <source>
        <dbReference type="PROSITE" id="PS50977"/>
    </source>
</evidence>
<evidence type="ECO:0000256" key="2">
    <source>
        <dbReference type="ARBA" id="ARBA00023125"/>
    </source>
</evidence>
<feature type="domain" description="HTH tetR-type" evidence="5">
    <location>
        <begin position="1"/>
        <end position="53"/>
    </location>
</feature>
<dbReference type="PROSITE" id="PS50977">
    <property type="entry name" value="HTH_TETR_2"/>
    <property type="match status" value="1"/>
</dbReference>
<evidence type="ECO:0000256" key="4">
    <source>
        <dbReference type="PROSITE-ProRule" id="PRU00335"/>
    </source>
</evidence>
<keyword evidence="3" id="KW-0804">Transcription</keyword>
<protein>
    <submittedName>
        <fullName evidence="6">Putative transcriptional regulator</fullName>
    </submittedName>
</protein>
<dbReference type="GO" id="GO:0003677">
    <property type="term" value="F:DNA binding"/>
    <property type="evidence" value="ECO:0007669"/>
    <property type="project" value="UniProtKB-UniRule"/>
</dbReference>
<dbReference type="SUPFAM" id="SSF48498">
    <property type="entry name" value="Tetracyclin repressor-like, C-terminal domain"/>
    <property type="match status" value="1"/>
</dbReference>
<dbReference type="InterPro" id="IPR001647">
    <property type="entry name" value="HTH_TetR"/>
</dbReference>
<dbReference type="RefSeq" id="WP_197525825.1">
    <property type="nucleotide sequence ID" value="NZ_SJPQ01000003.1"/>
</dbReference>
<dbReference type="EMBL" id="SJPQ01000003">
    <property type="protein sequence ID" value="TWT87735.1"/>
    <property type="molecule type" value="Genomic_DNA"/>
</dbReference>
<comment type="caution">
    <text evidence="6">The sequence shown here is derived from an EMBL/GenBank/DDBJ whole genome shotgun (WGS) entry which is preliminary data.</text>
</comment>
<gene>
    <name evidence="6" type="ORF">Mal64_32780</name>
</gene>
<evidence type="ECO:0000313" key="7">
    <source>
        <dbReference type="Proteomes" id="UP000315440"/>
    </source>
</evidence>
<proteinExistence type="predicted"/>
<dbReference type="Pfam" id="PF00440">
    <property type="entry name" value="TetR_N"/>
    <property type="match status" value="1"/>
</dbReference>
<name>A0A5C5ZKQ8_9BACT</name>
<organism evidence="6 7">
    <name type="scientific">Pseudobythopirellula maris</name>
    <dbReference type="NCBI Taxonomy" id="2527991"/>
    <lineage>
        <taxon>Bacteria</taxon>
        <taxon>Pseudomonadati</taxon>
        <taxon>Planctomycetota</taxon>
        <taxon>Planctomycetia</taxon>
        <taxon>Pirellulales</taxon>
        <taxon>Lacipirellulaceae</taxon>
        <taxon>Pseudobythopirellula</taxon>
    </lineage>
</organism>
<dbReference type="PANTHER" id="PTHR47506:SF1">
    <property type="entry name" value="HTH-TYPE TRANSCRIPTIONAL REGULATOR YJDC"/>
    <property type="match status" value="1"/>
</dbReference>
<evidence type="ECO:0000313" key="6">
    <source>
        <dbReference type="EMBL" id="TWT87735.1"/>
    </source>
</evidence>
<keyword evidence="2 4" id="KW-0238">DNA-binding</keyword>
<sequence>MAATELYYAHGIAQVGLDKILQQAELTKTTFYNHFESKDELVREVLNGHAVRILSQIQEGVAARTHDDPRHVMLSVFDVVEEFYSGTSENSCLFISAAITSPGPQDPTNAAAMSGRQEVRGLLLRLAREAGVENVEAFAEQFGLIFDGACILRQIDRNPQAMALGRRLAAMLLDAHASQD</sequence>
<dbReference type="PANTHER" id="PTHR47506">
    <property type="entry name" value="TRANSCRIPTIONAL REGULATORY PROTEIN"/>
    <property type="match status" value="1"/>
</dbReference>